<feature type="region of interest" description="Disordered" evidence="1">
    <location>
        <begin position="1"/>
        <end position="28"/>
    </location>
</feature>
<dbReference type="SUPFAM" id="SSF51338">
    <property type="entry name" value="Composite domain of metallo-dependent hydrolases"/>
    <property type="match status" value="1"/>
</dbReference>
<keyword evidence="3" id="KW-1185">Reference proteome</keyword>
<proteinExistence type="predicted"/>
<feature type="compositionally biased region" description="Low complexity" evidence="1">
    <location>
        <begin position="88"/>
        <end position="104"/>
    </location>
</feature>
<comment type="caution">
    <text evidence="2">The sequence shown here is derived from an EMBL/GenBank/DDBJ whole genome shotgun (WGS) entry which is preliminary data.</text>
</comment>
<sequence length="112" mass="11717">MTTPTGGRFTRGATPAPGTGRGPAHGHAERILGLPAVGTVAHGHAADLLVLDADPPRDIRNTRRTHGVVVDARWIPPEERRRLLTAVQRAAAQTPPPQEAAATTDYGCGGHP</sequence>
<evidence type="ECO:0000313" key="3">
    <source>
        <dbReference type="Proteomes" id="UP001187346"/>
    </source>
</evidence>
<dbReference type="RefSeq" id="WP_317772672.1">
    <property type="nucleotide sequence ID" value="NZ_JAWMAJ010000067.1"/>
</dbReference>
<dbReference type="Proteomes" id="UP001187346">
    <property type="component" value="Unassembled WGS sequence"/>
</dbReference>
<dbReference type="Gene3D" id="2.30.40.10">
    <property type="entry name" value="Urease, subunit C, domain 1"/>
    <property type="match status" value="1"/>
</dbReference>
<organism evidence="2 3">
    <name type="scientific">Streptomyces prunicolor</name>
    <dbReference type="NCBI Taxonomy" id="67348"/>
    <lineage>
        <taxon>Bacteria</taxon>
        <taxon>Bacillati</taxon>
        <taxon>Actinomycetota</taxon>
        <taxon>Actinomycetes</taxon>
        <taxon>Kitasatosporales</taxon>
        <taxon>Streptomycetaceae</taxon>
        <taxon>Streptomyces</taxon>
    </lineage>
</organism>
<evidence type="ECO:0000313" key="2">
    <source>
        <dbReference type="EMBL" id="MDV7218450.1"/>
    </source>
</evidence>
<protein>
    <recommendedName>
        <fullName evidence="4">Amidohydrolase-related domain-containing protein</fullName>
    </recommendedName>
</protein>
<evidence type="ECO:0008006" key="4">
    <source>
        <dbReference type="Google" id="ProtNLM"/>
    </source>
</evidence>
<dbReference type="EMBL" id="JAWMAJ010000067">
    <property type="protein sequence ID" value="MDV7218450.1"/>
    <property type="molecule type" value="Genomic_DNA"/>
</dbReference>
<name>A0ABU4FGR5_9ACTN</name>
<feature type="region of interest" description="Disordered" evidence="1">
    <location>
        <begin position="88"/>
        <end position="112"/>
    </location>
</feature>
<evidence type="ECO:0000256" key="1">
    <source>
        <dbReference type="SAM" id="MobiDB-lite"/>
    </source>
</evidence>
<dbReference type="InterPro" id="IPR011059">
    <property type="entry name" value="Metal-dep_hydrolase_composite"/>
</dbReference>
<accession>A0ABU4FGR5</accession>
<reference evidence="2 3" key="1">
    <citation type="submission" date="2023-10" db="EMBL/GenBank/DDBJ databases">
        <title>Characterization of rhizosphere-enriched actinobacteria from wheat plants lab-grown on chernevaya soil.</title>
        <authorList>
            <person name="Tikhonova E.N."/>
            <person name="Konopkin A."/>
            <person name="Kravchenko I.K."/>
        </authorList>
    </citation>
    <scope>NUCLEOTIDE SEQUENCE [LARGE SCALE GENOMIC DNA]</scope>
    <source>
        <strain evidence="2 3">RR29</strain>
    </source>
</reference>
<gene>
    <name evidence="2" type="ORF">R5A26_21120</name>
</gene>